<dbReference type="SUPFAM" id="SSF53613">
    <property type="entry name" value="Ribokinase-like"/>
    <property type="match status" value="1"/>
</dbReference>
<organism evidence="2 3">
    <name type="scientific">Clytia hemisphaerica</name>
    <dbReference type="NCBI Taxonomy" id="252671"/>
    <lineage>
        <taxon>Eukaryota</taxon>
        <taxon>Metazoa</taxon>
        <taxon>Cnidaria</taxon>
        <taxon>Hydrozoa</taxon>
        <taxon>Hydroidolina</taxon>
        <taxon>Leptothecata</taxon>
        <taxon>Obeliida</taxon>
        <taxon>Clytiidae</taxon>
        <taxon>Clytia</taxon>
    </lineage>
</organism>
<keyword evidence="3" id="KW-1185">Reference proteome</keyword>
<dbReference type="OrthoDB" id="40021at2759"/>
<dbReference type="GO" id="GO:0033786">
    <property type="term" value="F:heptose-1-phosphate adenylyltransferase activity"/>
    <property type="evidence" value="ECO:0007669"/>
    <property type="project" value="TreeGrafter"/>
</dbReference>
<dbReference type="EnsemblMetazoa" id="CLYHEMT006330.1">
    <property type="protein sequence ID" value="CLYHEMP006330.1"/>
    <property type="gene ID" value="CLYHEMG006330"/>
</dbReference>
<sequence length="528" mass="59355">MSILLLGDILIDKYFNGVSNELCPEVPVPVVKVNNVTSSLGGIGNVVRSVIGFFNEVHFLSSFCIEDEEILTKSFNKVTTTKSTNGGCATNNSSSLKYKNFIQENRQLAVLNRVMVGAHCLSRYDYPEEKGPMSRENEDKMLSYIRDYLLEDLTIVILSDYSRGALTKRFCRKLIPMLKEAGIVVLVDPIEDDWTKFEGATMIKPNREEAGYVFGIPIIDAESGQLFAESALHKYQIDLILNTLDKEGMALYHLSSYHGEDEKRSPLIDSDVIVNGNDKSIYSDSNEERVSDSQNGIAVSNNTRDVYTIQEPCHSDCKPIDVIGCGDAIIAAIAVFIKETKDWNRQLHQMMKILSLVGRKAVETDGCYILNPTDWAEFRPRNINSTKKSIVFTNGCFDLLHCGHIRLLNFCKGIGDHLILAVNSDESVRLNKGPERPINSLNHRIKTLKELNLADEIIIFDEKTPLELIRRIKPDFLVKGSDYTVEQIIGQEYAKEVVLFDSTLECSSSDIIQKVLDSYGKHEDRKSS</sequence>
<dbReference type="Gene3D" id="3.40.50.620">
    <property type="entry name" value="HUPs"/>
    <property type="match status" value="1"/>
</dbReference>
<protein>
    <recommendedName>
        <fullName evidence="1">Cytidyltransferase-like domain-containing protein</fullName>
    </recommendedName>
</protein>
<dbReference type="InterPro" id="IPR014729">
    <property type="entry name" value="Rossmann-like_a/b/a_fold"/>
</dbReference>
<dbReference type="RefSeq" id="XP_066920915.1">
    <property type="nucleotide sequence ID" value="XM_067064814.1"/>
</dbReference>
<dbReference type="GO" id="GO:0033785">
    <property type="term" value="F:heptose 7-phosphate kinase activity"/>
    <property type="evidence" value="ECO:0007669"/>
    <property type="project" value="TreeGrafter"/>
</dbReference>
<name>A0A7M5U539_9CNID</name>
<dbReference type="InterPro" id="IPR029056">
    <property type="entry name" value="Ribokinase-like"/>
</dbReference>
<dbReference type="Gene3D" id="3.40.1190.20">
    <property type="match status" value="1"/>
</dbReference>
<dbReference type="InterPro" id="IPR004821">
    <property type="entry name" value="Cyt_trans-like"/>
</dbReference>
<dbReference type="Proteomes" id="UP000594262">
    <property type="component" value="Unplaced"/>
</dbReference>
<dbReference type="GO" id="GO:0005829">
    <property type="term" value="C:cytosol"/>
    <property type="evidence" value="ECO:0007669"/>
    <property type="project" value="TreeGrafter"/>
</dbReference>
<evidence type="ECO:0000259" key="1">
    <source>
        <dbReference type="Pfam" id="PF01467"/>
    </source>
</evidence>
<evidence type="ECO:0000313" key="2">
    <source>
        <dbReference type="EnsemblMetazoa" id="CLYHEMP006330.1"/>
    </source>
</evidence>
<reference evidence="2" key="1">
    <citation type="submission" date="2021-01" db="UniProtKB">
        <authorList>
            <consortium name="EnsemblMetazoa"/>
        </authorList>
    </citation>
    <scope>IDENTIFICATION</scope>
</reference>
<dbReference type="AlphaFoldDB" id="A0A7M5U539"/>
<dbReference type="PANTHER" id="PTHR46969">
    <property type="entry name" value="BIFUNCTIONAL PROTEIN HLDE"/>
    <property type="match status" value="1"/>
</dbReference>
<dbReference type="Pfam" id="PF01467">
    <property type="entry name" value="CTP_transf_like"/>
    <property type="match status" value="1"/>
</dbReference>
<dbReference type="GeneID" id="136808272"/>
<dbReference type="PANTHER" id="PTHR46969:SF1">
    <property type="entry name" value="BIFUNCTIONAL PROTEIN HLDE"/>
    <property type="match status" value="1"/>
</dbReference>
<dbReference type="NCBIfam" id="TIGR00125">
    <property type="entry name" value="cyt_tran_rel"/>
    <property type="match status" value="1"/>
</dbReference>
<accession>A0A7M5U539</accession>
<dbReference type="SUPFAM" id="SSF52374">
    <property type="entry name" value="Nucleotidylyl transferase"/>
    <property type="match status" value="1"/>
</dbReference>
<feature type="domain" description="Cytidyltransferase-like" evidence="1">
    <location>
        <begin position="392"/>
        <end position="486"/>
    </location>
</feature>
<evidence type="ECO:0000313" key="3">
    <source>
        <dbReference type="Proteomes" id="UP000594262"/>
    </source>
</evidence>
<proteinExistence type="predicted"/>